<comment type="caution">
    <text evidence="2">The sequence shown here is derived from an EMBL/GenBank/DDBJ whole genome shotgun (WGS) entry which is preliminary data.</text>
</comment>
<feature type="transmembrane region" description="Helical" evidence="1">
    <location>
        <begin position="38"/>
        <end position="59"/>
    </location>
</feature>
<feature type="transmembrane region" description="Helical" evidence="1">
    <location>
        <begin position="97"/>
        <end position="118"/>
    </location>
</feature>
<keyword evidence="1" id="KW-1133">Transmembrane helix</keyword>
<dbReference type="AlphaFoldDB" id="A0A848DRA6"/>
<evidence type="ECO:0000313" key="2">
    <source>
        <dbReference type="EMBL" id="NMH95410.1"/>
    </source>
</evidence>
<keyword evidence="3" id="KW-1185">Reference proteome</keyword>
<sequence length="138" mass="14799">MHRTRLAIGLALFLFGTSFVWFTPAFLGTAERPPGMVWPVIEVLVTITVLADTATGWAVHRGLTWWRRTAVTGAVTGAVVTVMWWIAVSTIPLVPNVAANIGVHWVGTLLLLGLALLAPGADRPLGIGLYPPPQEPGR</sequence>
<keyword evidence="1" id="KW-0812">Transmembrane</keyword>
<dbReference type="Proteomes" id="UP000586918">
    <property type="component" value="Unassembled WGS sequence"/>
</dbReference>
<evidence type="ECO:0000313" key="3">
    <source>
        <dbReference type="Proteomes" id="UP000586918"/>
    </source>
</evidence>
<feature type="transmembrane region" description="Helical" evidence="1">
    <location>
        <begin position="71"/>
        <end position="91"/>
    </location>
</feature>
<proteinExistence type="predicted"/>
<protein>
    <submittedName>
        <fullName evidence="2">Uncharacterized protein</fullName>
    </submittedName>
</protein>
<reference evidence="2 3" key="1">
    <citation type="submission" date="2020-04" db="EMBL/GenBank/DDBJ databases">
        <authorList>
            <person name="Klaysubun C."/>
            <person name="Duangmal K."/>
            <person name="Lipun K."/>
        </authorList>
    </citation>
    <scope>NUCLEOTIDE SEQUENCE [LARGE SCALE GENOMIC DNA]</scope>
    <source>
        <strain evidence="2 3">DSM 45300</strain>
    </source>
</reference>
<name>A0A848DRA6_9PSEU</name>
<dbReference type="EMBL" id="JAAXKZ010000185">
    <property type="protein sequence ID" value="NMH95410.1"/>
    <property type="molecule type" value="Genomic_DNA"/>
</dbReference>
<keyword evidence="1" id="KW-0472">Membrane</keyword>
<organism evidence="2 3">
    <name type="scientific">Pseudonocardia bannensis</name>
    <dbReference type="NCBI Taxonomy" id="630973"/>
    <lineage>
        <taxon>Bacteria</taxon>
        <taxon>Bacillati</taxon>
        <taxon>Actinomycetota</taxon>
        <taxon>Actinomycetes</taxon>
        <taxon>Pseudonocardiales</taxon>
        <taxon>Pseudonocardiaceae</taxon>
        <taxon>Pseudonocardia</taxon>
    </lineage>
</organism>
<dbReference type="RefSeq" id="WP_169416067.1">
    <property type="nucleotide sequence ID" value="NZ_JAAXKZ010000185.1"/>
</dbReference>
<accession>A0A848DRA6</accession>
<evidence type="ECO:0000256" key="1">
    <source>
        <dbReference type="SAM" id="Phobius"/>
    </source>
</evidence>
<gene>
    <name evidence="2" type="ORF">HF519_28450</name>
</gene>